<dbReference type="InterPro" id="IPR004942">
    <property type="entry name" value="Roadblock/LAMTOR2_dom"/>
</dbReference>
<feature type="domain" description="Roadblock/LAMTOR2" evidence="1">
    <location>
        <begin position="11"/>
        <end position="100"/>
    </location>
</feature>
<name>A0A497F334_9CREN</name>
<dbReference type="PANTHER" id="PTHR36222:SF1">
    <property type="entry name" value="SERINE PROTEASE INHIBITOR RV3364C"/>
    <property type="match status" value="1"/>
</dbReference>
<proteinExistence type="predicted"/>
<evidence type="ECO:0000313" key="5">
    <source>
        <dbReference type="Proteomes" id="UP000278475"/>
    </source>
</evidence>
<dbReference type="InterPro" id="IPR053141">
    <property type="entry name" value="Mycobact_SerProt_Inhib_Rv3364c"/>
</dbReference>
<organism evidence="3 4">
    <name type="scientific">Thermoproteota archaeon</name>
    <dbReference type="NCBI Taxonomy" id="2056631"/>
    <lineage>
        <taxon>Archaea</taxon>
        <taxon>Thermoproteota</taxon>
    </lineage>
</organism>
<gene>
    <name evidence="2" type="ORF">DRJ31_05825</name>
    <name evidence="3" type="ORF">DRJ33_01285</name>
</gene>
<dbReference type="Gene3D" id="3.30.450.30">
    <property type="entry name" value="Dynein light chain 2a, cytoplasmic"/>
    <property type="match status" value="1"/>
</dbReference>
<evidence type="ECO:0000313" key="2">
    <source>
        <dbReference type="EMBL" id="RLE49155.1"/>
    </source>
</evidence>
<dbReference type="Proteomes" id="UP000272051">
    <property type="component" value="Unassembled WGS sequence"/>
</dbReference>
<dbReference type="EMBL" id="QMQX01000013">
    <property type="protein sequence ID" value="RLE53358.1"/>
    <property type="molecule type" value="Genomic_DNA"/>
</dbReference>
<dbReference type="Pfam" id="PF03259">
    <property type="entry name" value="Robl_LC7"/>
    <property type="match status" value="1"/>
</dbReference>
<evidence type="ECO:0000313" key="4">
    <source>
        <dbReference type="Proteomes" id="UP000272051"/>
    </source>
</evidence>
<dbReference type="SMART" id="SM00960">
    <property type="entry name" value="Robl_LC7"/>
    <property type="match status" value="1"/>
</dbReference>
<evidence type="ECO:0000259" key="1">
    <source>
        <dbReference type="SMART" id="SM00960"/>
    </source>
</evidence>
<dbReference type="AlphaFoldDB" id="A0A497F334"/>
<accession>A0A497F334</accession>
<protein>
    <submittedName>
        <fullName evidence="3">Roadblock/LC7 domain-containing protein</fullName>
    </submittedName>
</protein>
<evidence type="ECO:0000313" key="3">
    <source>
        <dbReference type="EMBL" id="RLE53358.1"/>
    </source>
</evidence>
<dbReference type="Proteomes" id="UP000278475">
    <property type="component" value="Unassembled WGS sequence"/>
</dbReference>
<comment type="caution">
    <text evidence="3">The sequence shown here is derived from an EMBL/GenBank/DDBJ whole genome shotgun (WGS) entry which is preliminary data.</text>
</comment>
<dbReference type="EMBL" id="QMQV01000048">
    <property type="protein sequence ID" value="RLE49155.1"/>
    <property type="molecule type" value="Genomic_DNA"/>
</dbReference>
<dbReference type="SUPFAM" id="SSF103196">
    <property type="entry name" value="Roadblock/LC7 domain"/>
    <property type="match status" value="1"/>
</dbReference>
<reference evidence="4 5" key="1">
    <citation type="submission" date="2018-06" db="EMBL/GenBank/DDBJ databases">
        <title>Extensive metabolic versatility and redundancy in microbially diverse, dynamic hydrothermal sediments.</title>
        <authorList>
            <person name="Dombrowski N."/>
            <person name="Teske A."/>
            <person name="Baker B.J."/>
        </authorList>
    </citation>
    <scope>NUCLEOTIDE SEQUENCE [LARGE SCALE GENOMIC DNA]</scope>
    <source>
        <strain evidence="3">B34_G17</strain>
        <strain evidence="2">B66_G16</strain>
    </source>
</reference>
<dbReference type="PANTHER" id="PTHR36222">
    <property type="entry name" value="SERINE PROTEASE INHIBITOR RV3364C"/>
    <property type="match status" value="1"/>
</dbReference>
<sequence length="124" mass="13141">MTVSVLSESPLKRILSDLAKIDGVKAVAVVSHDGFPIESVISSEGVDAEALAALVVAIHGAAQKFGEGFAFGSSEIVTAEFSNGMLFLQDVDNALLAVITDKTAVIGRVRLEMKRQRERIKASI</sequence>